<proteinExistence type="predicted"/>
<keyword evidence="3" id="KW-1185">Reference proteome</keyword>
<organism evidence="2 3">
    <name type="scientific">Paraphaeosphaeria minitans</name>
    <dbReference type="NCBI Taxonomy" id="565426"/>
    <lineage>
        <taxon>Eukaryota</taxon>
        <taxon>Fungi</taxon>
        <taxon>Dikarya</taxon>
        <taxon>Ascomycota</taxon>
        <taxon>Pezizomycotina</taxon>
        <taxon>Dothideomycetes</taxon>
        <taxon>Pleosporomycetidae</taxon>
        <taxon>Pleosporales</taxon>
        <taxon>Massarineae</taxon>
        <taxon>Didymosphaeriaceae</taxon>
        <taxon>Paraphaeosphaeria</taxon>
    </lineage>
</organism>
<feature type="region of interest" description="Disordered" evidence="1">
    <location>
        <begin position="405"/>
        <end position="468"/>
    </location>
</feature>
<feature type="compositionally biased region" description="Basic residues" evidence="1">
    <location>
        <begin position="408"/>
        <end position="420"/>
    </location>
</feature>
<feature type="compositionally biased region" description="Basic and acidic residues" evidence="1">
    <location>
        <begin position="92"/>
        <end position="137"/>
    </location>
</feature>
<comment type="caution">
    <text evidence="2">The sequence shown here is derived from an EMBL/GenBank/DDBJ whole genome shotgun (WGS) entry which is preliminary data.</text>
</comment>
<accession>A0A9P6G6A7</accession>
<gene>
    <name evidence="2" type="ORF">PMIN01_12523</name>
</gene>
<evidence type="ECO:0000256" key="1">
    <source>
        <dbReference type="SAM" id="MobiDB-lite"/>
    </source>
</evidence>
<dbReference type="Proteomes" id="UP000756921">
    <property type="component" value="Unassembled WGS sequence"/>
</dbReference>
<dbReference type="EMBL" id="WJXW01000016">
    <property type="protein sequence ID" value="KAF9729659.1"/>
    <property type="molecule type" value="Genomic_DNA"/>
</dbReference>
<feature type="region of interest" description="Disordered" evidence="1">
    <location>
        <begin position="54"/>
        <end position="146"/>
    </location>
</feature>
<sequence length="616" mass="66927">MALTGDSMFGLRKRYMNASSPRSGGNDQMVPEMGTRAAGCIRPTVVLDACSAHSVTGAEAKRRRKDGRAEIGAVDESSGEVSLPSCSSRACEVVERRTGGQEDRRTGGQEDRRGGQEDKRRGGQEDRRTGEEDRRTGGQEGHGLNYILMRGPRPANLTHVLHRRAGEGMVEAGKKLRQVGMIRWMMALGARREQQRLRCRRVSKQRKMRRVSGNVREEAGGTFRPLIGRAIALRHPLCPEDDVCTSSTRLAVSLAPECSADQASYTSVKSARKDKRLTCSPWGGREARRAMKYFSNAFDRKRDERSATRPMACSGHVLHRLRTSAAMVTNSRQTTARTGHSETATKAKCHGHENHPATQPTQRVYDEHAGFDAHDARGRRRTPRATAVFAAASLDRTGSLPLASPARLFRRGSRSPHRTSSHLTSPHLRSAHGRRDGVAAAHRGTGRHGQTVGRGAASGGSKDAGGALPTLRRCRRACTCGVDDKNGFGGSVPAQAQAQANPTSTSVCSQTSFLHSLPPAAALADDAAGAGAHSLHSYCSRSPPWGNRRAARNGPCAITPRFYSRHAHSTDWTASAPIAEHSGYFVTTKTRPIIVYGNRRYIIEAMAKVYENHATV</sequence>
<dbReference type="AlphaFoldDB" id="A0A9P6G6A7"/>
<feature type="compositionally biased region" description="Low complexity" evidence="1">
    <location>
        <begin position="453"/>
        <end position="467"/>
    </location>
</feature>
<name>A0A9P6G6A7_9PLEO</name>
<feature type="compositionally biased region" description="Basic and acidic residues" evidence="1">
    <location>
        <begin position="339"/>
        <end position="355"/>
    </location>
</feature>
<evidence type="ECO:0000313" key="3">
    <source>
        <dbReference type="Proteomes" id="UP000756921"/>
    </source>
</evidence>
<protein>
    <submittedName>
        <fullName evidence="2">Uncharacterized protein</fullName>
    </submittedName>
</protein>
<evidence type="ECO:0000313" key="2">
    <source>
        <dbReference type="EMBL" id="KAF9729659.1"/>
    </source>
</evidence>
<feature type="region of interest" description="Disordered" evidence="1">
    <location>
        <begin position="330"/>
        <end position="359"/>
    </location>
</feature>
<reference evidence="2" key="1">
    <citation type="journal article" date="2020" name="Mol. Plant Microbe Interact.">
        <title>Genome Sequence of the Biocontrol Agent Coniothyrium minitans strain Conio (IMI 134523).</title>
        <authorList>
            <person name="Patel D."/>
            <person name="Shittu T.A."/>
            <person name="Baroncelli R."/>
            <person name="Muthumeenakshi S."/>
            <person name="Osborne T.H."/>
            <person name="Janganan T.K."/>
            <person name="Sreenivasaprasad S."/>
        </authorList>
    </citation>
    <scope>NUCLEOTIDE SEQUENCE</scope>
    <source>
        <strain evidence="2">Conio</strain>
    </source>
</reference>